<evidence type="ECO:0000259" key="1">
    <source>
        <dbReference type="Pfam" id="PF12146"/>
    </source>
</evidence>
<organism evidence="2 3">
    <name type="scientific">Acanthocheilonema viteae</name>
    <name type="common">Filarial nematode worm</name>
    <name type="synonym">Dipetalonema viteae</name>
    <dbReference type="NCBI Taxonomy" id="6277"/>
    <lineage>
        <taxon>Eukaryota</taxon>
        <taxon>Metazoa</taxon>
        <taxon>Ecdysozoa</taxon>
        <taxon>Nematoda</taxon>
        <taxon>Chromadorea</taxon>
        <taxon>Rhabditida</taxon>
        <taxon>Spirurina</taxon>
        <taxon>Spiruromorpha</taxon>
        <taxon>Filarioidea</taxon>
        <taxon>Onchocercidae</taxon>
        <taxon>Acanthocheilonema</taxon>
    </lineage>
</organism>
<evidence type="ECO:0000313" key="3">
    <source>
        <dbReference type="Proteomes" id="UP000276991"/>
    </source>
</evidence>
<dbReference type="PANTHER" id="PTHR12277">
    <property type="entry name" value="ALPHA/BETA HYDROLASE DOMAIN-CONTAINING PROTEIN"/>
    <property type="match status" value="1"/>
</dbReference>
<name>A0A498SS17_ACAVI</name>
<dbReference type="Pfam" id="PF12146">
    <property type="entry name" value="Hydrolase_4"/>
    <property type="match status" value="1"/>
</dbReference>
<dbReference type="GO" id="GO:0008474">
    <property type="term" value="F:palmitoyl-(protein) hydrolase activity"/>
    <property type="evidence" value="ECO:0007669"/>
    <property type="project" value="TreeGrafter"/>
</dbReference>
<keyword evidence="3" id="KW-1185">Reference proteome</keyword>
<dbReference type="GO" id="GO:0005886">
    <property type="term" value="C:plasma membrane"/>
    <property type="evidence" value="ECO:0007669"/>
    <property type="project" value="TreeGrafter"/>
</dbReference>
<proteinExistence type="predicted"/>
<gene>
    <name evidence="2" type="ORF">NAV_LOCUS7543</name>
</gene>
<dbReference type="STRING" id="6277.A0A498SS17"/>
<dbReference type="InterPro" id="IPR022742">
    <property type="entry name" value="Hydrolase_4"/>
</dbReference>
<dbReference type="PANTHER" id="PTHR12277:SF39">
    <property type="entry name" value="SERINE AMINOPEPTIDASE S33 DOMAIN-CONTAINING PROTEIN"/>
    <property type="match status" value="1"/>
</dbReference>
<feature type="non-terminal residue" evidence="2">
    <location>
        <position position="1"/>
    </location>
</feature>
<sequence>NLKENDGKEEEYVKAQPGNHLEFHDVKSEKIQEAPKKEGCCQICMLFLKFTGMFCYFFCCPPIPEMIVRKLAFHPLNKGKTYVACGMDAHNNLVRTNNAKKASQLKSLKFEIQQLDEGSLILTENVEMSIIRTRRSSYLPILRISNNLSSDKCEKLVVLFSQPNSSDLGCFFRPQGLNFSHISELLKVDLYVYDYSGYGISTGSPSEKNIYADIEAAYKYVSESQGPHVRIALLGYSIGTVPTVYMASKHPPNLCGIVLVAPFASALRLFINTNETSCMDRFLSYDRAPEVNVPVLICHGCMDDVIPKSHSEILVKRFPRAVPPFYIEEANHLSIFSREHLSVFFRIHYFLLNETDSLQAEVI</sequence>
<evidence type="ECO:0000313" key="2">
    <source>
        <dbReference type="EMBL" id="VBB32752.1"/>
    </source>
</evidence>
<dbReference type="AlphaFoldDB" id="A0A498SS17"/>
<feature type="domain" description="Serine aminopeptidase S33" evidence="1">
    <location>
        <begin position="189"/>
        <end position="265"/>
    </location>
</feature>
<dbReference type="OrthoDB" id="446723at2759"/>
<dbReference type="Gene3D" id="3.40.50.1820">
    <property type="entry name" value="alpha/beta hydrolase"/>
    <property type="match status" value="1"/>
</dbReference>
<accession>A0A498SS17</accession>
<protein>
    <recommendedName>
        <fullName evidence="1">Serine aminopeptidase S33 domain-containing protein</fullName>
    </recommendedName>
</protein>
<reference evidence="2 3" key="1">
    <citation type="submission" date="2018-08" db="EMBL/GenBank/DDBJ databases">
        <authorList>
            <person name="Laetsch R D."/>
            <person name="Stevens L."/>
            <person name="Kumar S."/>
            <person name="Blaxter L. M."/>
        </authorList>
    </citation>
    <scope>NUCLEOTIDE SEQUENCE [LARGE SCALE GENOMIC DNA]</scope>
</reference>
<dbReference type="Proteomes" id="UP000276991">
    <property type="component" value="Unassembled WGS sequence"/>
</dbReference>
<dbReference type="EMBL" id="UPTC01001908">
    <property type="protein sequence ID" value="VBB32752.1"/>
    <property type="molecule type" value="Genomic_DNA"/>
</dbReference>
<dbReference type="GO" id="GO:0010008">
    <property type="term" value="C:endosome membrane"/>
    <property type="evidence" value="ECO:0007669"/>
    <property type="project" value="TreeGrafter"/>
</dbReference>
<dbReference type="SUPFAM" id="SSF53474">
    <property type="entry name" value="alpha/beta-Hydrolases"/>
    <property type="match status" value="1"/>
</dbReference>
<dbReference type="InterPro" id="IPR029058">
    <property type="entry name" value="AB_hydrolase_fold"/>
</dbReference>